<keyword evidence="3" id="KW-1185">Reference proteome</keyword>
<comment type="caution">
    <text evidence="2">The sequence shown here is derived from an EMBL/GenBank/DDBJ whole genome shotgun (WGS) entry which is preliminary data.</text>
</comment>
<feature type="non-terminal residue" evidence="2">
    <location>
        <position position="1"/>
    </location>
</feature>
<evidence type="ECO:0000313" key="3">
    <source>
        <dbReference type="Proteomes" id="UP001066276"/>
    </source>
</evidence>
<feature type="region of interest" description="Disordered" evidence="1">
    <location>
        <begin position="1"/>
        <end position="36"/>
    </location>
</feature>
<sequence length="51" mass="5410">GERAVPGRGRRAGEQTPKPGCRHGALAGERGGEKQRAARLHGTVILQHNNT</sequence>
<gene>
    <name evidence="2" type="ORF">NDU88_001859</name>
</gene>
<reference evidence="2" key="1">
    <citation type="journal article" date="2022" name="bioRxiv">
        <title>Sequencing and chromosome-scale assembly of the giantPleurodeles waltlgenome.</title>
        <authorList>
            <person name="Brown T."/>
            <person name="Elewa A."/>
            <person name="Iarovenko S."/>
            <person name="Subramanian E."/>
            <person name="Araus A.J."/>
            <person name="Petzold A."/>
            <person name="Susuki M."/>
            <person name="Suzuki K.-i.T."/>
            <person name="Hayashi T."/>
            <person name="Toyoda A."/>
            <person name="Oliveira C."/>
            <person name="Osipova E."/>
            <person name="Leigh N.D."/>
            <person name="Simon A."/>
            <person name="Yun M.H."/>
        </authorList>
    </citation>
    <scope>NUCLEOTIDE SEQUENCE</scope>
    <source>
        <strain evidence="2">20211129_DDA</strain>
        <tissue evidence="2">Liver</tissue>
    </source>
</reference>
<name>A0AAV7NEM2_PLEWA</name>
<proteinExistence type="predicted"/>
<feature type="non-terminal residue" evidence="2">
    <location>
        <position position="51"/>
    </location>
</feature>
<evidence type="ECO:0000256" key="1">
    <source>
        <dbReference type="SAM" id="MobiDB-lite"/>
    </source>
</evidence>
<evidence type="ECO:0000313" key="2">
    <source>
        <dbReference type="EMBL" id="KAJ1113617.1"/>
    </source>
</evidence>
<dbReference type="EMBL" id="JANPWB010000012">
    <property type="protein sequence ID" value="KAJ1113617.1"/>
    <property type="molecule type" value="Genomic_DNA"/>
</dbReference>
<protein>
    <submittedName>
        <fullName evidence="2">Uncharacterized protein</fullName>
    </submittedName>
</protein>
<dbReference type="AlphaFoldDB" id="A0AAV7NEM2"/>
<organism evidence="2 3">
    <name type="scientific">Pleurodeles waltl</name>
    <name type="common">Iberian ribbed newt</name>
    <dbReference type="NCBI Taxonomy" id="8319"/>
    <lineage>
        <taxon>Eukaryota</taxon>
        <taxon>Metazoa</taxon>
        <taxon>Chordata</taxon>
        <taxon>Craniata</taxon>
        <taxon>Vertebrata</taxon>
        <taxon>Euteleostomi</taxon>
        <taxon>Amphibia</taxon>
        <taxon>Batrachia</taxon>
        <taxon>Caudata</taxon>
        <taxon>Salamandroidea</taxon>
        <taxon>Salamandridae</taxon>
        <taxon>Pleurodelinae</taxon>
        <taxon>Pleurodeles</taxon>
    </lineage>
</organism>
<dbReference type="Proteomes" id="UP001066276">
    <property type="component" value="Chromosome 8"/>
</dbReference>
<accession>A0AAV7NEM2</accession>